<feature type="domain" description="PiggyBac transposable element-derived protein" evidence="2">
    <location>
        <begin position="111"/>
        <end position="466"/>
    </location>
</feature>
<comment type="caution">
    <text evidence="3">The sequence shown here is derived from an EMBL/GenBank/DDBJ whole genome shotgun (WGS) entry which is preliminary data.</text>
</comment>
<dbReference type="PANTHER" id="PTHR46599">
    <property type="entry name" value="PIGGYBAC TRANSPOSABLE ELEMENT-DERIVED PROTEIN 4"/>
    <property type="match status" value="1"/>
</dbReference>
<evidence type="ECO:0000259" key="2">
    <source>
        <dbReference type="Pfam" id="PF13843"/>
    </source>
</evidence>
<name>A0A8S4QFK7_9NEOP</name>
<dbReference type="EMBL" id="CAKXAJ010000049">
    <property type="protein sequence ID" value="CAH2207388.1"/>
    <property type="molecule type" value="Genomic_DNA"/>
</dbReference>
<dbReference type="OrthoDB" id="5876240at2759"/>
<evidence type="ECO:0000313" key="4">
    <source>
        <dbReference type="Proteomes" id="UP000838756"/>
    </source>
</evidence>
<evidence type="ECO:0000256" key="1">
    <source>
        <dbReference type="SAM" id="MobiDB-lite"/>
    </source>
</evidence>
<dbReference type="Proteomes" id="UP000838756">
    <property type="component" value="Unassembled WGS sequence"/>
</dbReference>
<keyword evidence="4" id="KW-1185">Reference proteome</keyword>
<reference evidence="3" key="1">
    <citation type="submission" date="2022-03" db="EMBL/GenBank/DDBJ databases">
        <authorList>
            <person name="Lindestad O."/>
        </authorList>
    </citation>
    <scope>NUCLEOTIDE SEQUENCE</scope>
</reference>
<dbReference type="Pfam" id="PF13843">
    <property type="entry name" value="DDE_Tnp_1_7"/>
    <property type="match status" value="1"/>
</dbReference>
<organism evidence="3 4">
    <name type="scientific">Pararge aegeria aegeria</name>
    <dbReference type="NCBI Taxonomy" id="348720"/>
    <lineage>
        <taxon>Eukaryota</taxon>
        <taxon>Metazoa</taxon>
        <taxon>Ecdysozoa</taxon>
        <taxon>Arthropoda</taxon>
        <taxon>Hexapoda</taxon>
        <taxon>Insecta</taxon>
        <taxon>Pterygota</taxon>
        <taxon>Neoptera</taxon>
        <taxon>Endopterygota</taxon>
        <taxon>Lepidoptera</taxon>
        <taxon>Glossata</taxon>
        <taxon>Ditrysia</taxon>
        <taxon>Papilionoidea</taxon>
        <taxon>Nymphalidae</taxon>
        <taxon>Satyrinae</taxon>
        <taxon>Satyrini</taxon>
        <taxon>Parargina</taxon>
        <taxon>Pararge</taxon>
    </lineage>
</organism>
<dbReference type="AlphaFoldDB" id="A0A8S4QFK7"/>
<feature type="compositionally biased region" description="Polar residues" evidence="1">
    <location>
        <begin position="70"/>
        <end position="80"/>
    </location>
</feature>
<accession>A0A8S4QFK7</accession>
<evidence type="ECO:0000313" key="3">
    <source>
        <dbReference type="EMBL" id="CAH2207388.1"/>
    </source>
</evidence>
<dbReference type="InterPro" id="IPR029526">
    <property type="entry name" value="PGBD"/>
</dbReference>
<sequence length="573" mass="66297">MADFDDDGFEITEDILTQLNDIEISLLNNSFQLSSEDEDDYQILPTKKKRRRIIQSDSEISENEAVGPDTSGSTPSTNVWTEPKGNQRKIIPFTEISGAPLHVKLSMSNKSPVDFYSLFLTDDILQQIVNHTNCYAIAKITNMPEATPSARIRKWHPTNLTEMKQFFGLILFMGLVKLVKLADYWSKDKITGHPFSRTVMSRNRFELLLQMLHFSDNDDHNKEDRLHRVRQLIENLNSNFKKNYTPTEDICIDESMVPFRGRIIFRQYNKQKRHKYGIKEFKLCTIPGYTYKVSIYAGKNDETNNTPTNVVMSLCGDLLNKGHTLYTDNWYTSVDLARQLIDQETHLVGTIRKNRRKLPKDVVTAKLRKGEFAAAESFDGITMMKWKDKRDVYVLSTKHSIQFHDVNKRDKIVSKPKIVVDYNKVKGAVDLADQLAAYSTPLRKSLKWHKKLAINLLLNTSLVNAYILYQKVTNKKIPISNFRKSIVESFCMQTNIKEIQDERPKRLKHKLVKKEGKSSIVRRSCSQCYKNIVQSQGRKQAKNKVKKVQTFCDDCPNKPFLCLDCFNKAHRFA</sequence>
<gene>
    <name evidence="3" type="primary">jg25782</name>
    <name evidence="3" type="ORF">PAEG_LOCUS10</name>
</gene>
<protein>
    <submittedName>
        <fullName evidence="3">Jg25782 protein</fullName>
    </submittedName>
</protein>
<dbReference type="PANTHER" id="PTHR46599:SF3">
    <property type="entry name" value="PIGGYBAC TRANSPOSABLE ELEMENT-DERIVED PROTEIN 4"/>
    <property type="match status" value="1"/>
</dbReference>
<feature type="region of interest" description="Disordered" evidence="1">
    <location>
        <begin position="52"/>
        <end position="83"/>
    </location>
</feature>
<proteinExistence type="predicted"/>